<feature type="domain" description="DNA helicase Pif1-like DEAD-box helicase" evidence="2">
    <location>
        <begin position="615"/>
        <end position="688"/>
    </location>
</feature>
<dbReference type="PANTHER" id="PTHR10492">
    <property type="match status" value="1"/>
</dbReference>
<dbReference type="GO" id="GO:0043139">
    <property type="term" value="F:5'-3' DNA helicase activity"/>
    <property type="evidence" value="ECO:0007669"/>
    <property type="project" value="UniProtKB-EC"/>
</dbReference>
<evidence type="ECO:0000259" key="2">
    <source>
        <dbReference type="Pfam" id="PF05970"/>
    </source>
</evidence>
<sequence length="873" mass="100507">MQPCGMRKEITKETRIKSQDFHSAANKDRPLINKGMGLYTFRINRHNYHRIGSLLPTVGTQPRYAQLWFFDTHNEIQNRLGAFMDTDSEEGVDGTIVGSQIRMLDANSAIAKSFRMARDWCHGNVTVNVELHLLSERTSSKQYNAPTVTEVAALITNDFGDGEPTRDIVVCQKDSPPNRISELHPSYMALQYPLLFPYGEDGYHEQIPYHTNKGKRKTARDYVTMKEYYAYVIPYRKDQCTTLHRGGRLFQQYLVDVSTAIKEQRLSWTRNNQDTLRVDLYHNVVDAITRGDTYATGLGLPPAHILLWLEEYYRCKAAMDIDGIISAELPCPTTDKIGYKAVLDYMLHGPCGKDNRAAACNIEGKCSKHFLKPFYVETVIDQDGYLIYRRRDDKVSVKKDQKVTMVDEIKNYLNCRYLAPCEAVWRIFSFDIHHSYPSVMKLNFHLQNQQPVTLHDTDCLSALLQKKDIDVTMFTDWRPRKFEHLLIVNDKICATFKEACFTYGLLNDDKEWTRAIQEASLWALGPQLRDLFVTILLFCDVSRPLKLWEENWEVLFDDILHKKRLLFKYPELQLTTEQIQKYRLMEIQDLLNTNGRALSEFTDTPQPNPALLTSLNPRQRLIYEEVVASVHNKKGRFHFVYGPGGTGKTFLYKTIISRLRSELKIVLAVASSGIASLLLPGGRTAHSRQILSVVPKGKRADIVQACINRSKLWKHCKVSTLKRSMSVNEYNSDGALDTRKQMFNQWVLVVGDGKVPARIKDREDEPTWIEIPETFLIPSSDSPIQQIVKETYPNFIQRQKDDVYIREREILTPRNDDVDAINAYMFDKLAGQTITYHSANEICKGSTETLDQHNLYPTEFLNTLNFQGMPPTL</sequence>
<accession>A0A6L2MBY7</accession>
<comment type="cofactor">
    <cofactor evidence="1">
        <name>Mg(2+)</name>
        <dbReference type="ChEBI" id="CHEBI:18420"/>
    </cofactor>
</comment>
<dbReference type="AlphaFoldDB" id="A0A6L2MBY7"/>
<dbReference type="Pfam" id="PF14214">
    <property type="entry name" value="Helitron_like_N"/>
    <property type="match status" value="1"/>
</dbReference>
<dbReference type="InterPro" id="IPR025476">
    <property type="entry name" value="Helitron_helicase-like"/>
</dbReference>
<gene>
    <name evidence="4" type="ORF">Tci_043356</name>
</gene>
<dbReference type="GO" id="GO:0016787">
    <property type="term" value="F:hydrolase activity"/>
    <property type="evidence" value="ECO:0007669"/>
    <property type="project" value="UniProtKB-KW"/>
</dbReference>
<evidence type="ECO:0000259" key="3">
    <source>
        <dbReference type="Pfam" id="PF14214"/>
    </source>
</evidence>
<dbReference type="GO" id="GO:0006281">
    <property type="term" value="P:DNA repair"/>
    <property type="evidence" value="ECO:0007669"/>
    <property type="project" value="UniProtKB-KW"/>
</dbReference>
<evidence type="ECO:0000256" key="1">
    <source>
        <dbReference type="RuleBase" id="RU363044"/>
    </source>
</evidence>
<dbReference type="Gene3D" id="3.40.50.300">
    <property type="entry name" value="P-loop containing nucleotide triphosphate hydrolases"/>
    <property type="match status" value="1"/>
</dbReference>
<feature type="domain" description="Helitron helicase-like" evidence="3">
    <location>
        <begin position="228"/>
        <end position="291"/>
    </location>
</feature>
<dbReference type="EC" id="5.6.2.3" evidence="1"/>
<dbReference type="GO" id="GO:0000723">
    <property type="term" value="P:telomere maintenance"/>
    <property type="evidence" value="ECO:0007669"/>
    <property type="project" value="InterPro"/>
</dbReference>
<comment type="caution">
    <text evidence="4">The sequence shown here is derived from an EMBL/GenBank/DDBJ whole genome shotgun (WGS) entry which is preliminary data.</text>
</comment>
<keyword evidence="1 4" id="KW-0347">Helicase</keyword>
<keyword evidence="1" id="KW-0067">ATP-binding</keyword>
<dbReference type="GO" id="GO:0005524">
    <property type="term" value="F:ATP binding"/>
    <property type="evidence" value="ECO:0007669"/>
    <property type="project" value="UniProtKB-KW"/>
</dbReference>
<evidence type="ECO:0000313" key="4">
    <source>
        <dbReference type="EMBL" id="GEU71378.1"/>
    </source>
</evidence>
<name>A0A6L2MBY7_TANCI</name>
<proteinExistence type="inferred from homology"/>
<comment type="catalytic activity">
    <reaction evidence="1">
        <text>ATP + H2O = ADP + phosphate + H(+)</text>
        <dbReference type="Rhea" id="RHEA:13065"/>
        <dbReference type="ChEBI" id="CHEBI:15377"/>
        <dbReference type="ChEBI" id="CHEBI:15378"/>
        <dbReference type="ChEBI" id="CHEBI:30616"/>
        <dbReference type="ChEBI" id="CHEBI:43474"/>
        <dbReference type="ChEBI" id="CHEBI:456216"/>
        <dbReference type="EC" id="5.6.2.3"/>
    </reaction>
</comment>
<comment type="similarity">
    <text evidence="1">Belongs to the helicase family.</text>
</comment>
<dbReference type="GO" id="GO:0006310">
    <property type="term" value="P:DNA recombination"/>
    <property type="evidence" value="ECO:0007669"/>
    <property type="project" value="UniProtKB-KW"/>
</dbReference>
<dbReference type="EMBL" id="BKCJ010006296">
    <property type="protein sequence ID" value="GEU71378.1"/>
    <property type="molecule type" value="Genomic_DNA"/>
</dbReference>
<dbReference type="InterPro" id="IPR027417">
    <property type="entry name" value="P-loop_NTPase"/>
</dbReference>
<dbReference type="InterPro" id="IPR010285">
    <property type="entry name" value="DNA_helicase_pif1-like_DEAD"/>
</dbReference>
<protein>
    <recommendedName>
        <fullName evidence="1">ATP-dependent DNA helicase</fullName>
        <ecNumber evidence="1">5.6.2.3</ecNumber>
    </recommendedName>
</protein>
<keyword evidence="1" id="KW-0233">DNA recombination</keyword>
<keyword evidence="1" id="KW-0547">Nucleotide-binding</keyword>
<reference evidence="4" key="1">
    <citation type="journal article" date="2019" name="Sci. Rep.">
        <title>Draft genome of Tanacetum cinerariifolium, the natural source of mosquito coil.</title>
        <authorList>
            <person name="Yamashiro T."/>
            <person name="Shiraishi A."/>
            <person name="Satake H."/>
            <person name="Nakayama K."/>
        </authorList>
    </citation>
    <scope>NUCLEOTIDE SEQUENCE</scope>
</reference>
<organism evidence="4">
    <name type="scientific">Tanacetum cinerariifolium</name>
    <name type="common">Dalmatian daisy</name>
    <name type="synonym">Chrysanthemum cinerariifolium</name>
    <dbReference type="NCBI Taxonomy" id="118510"/>
    <lineage>
        <taxon>Eukaryota</taxon>
        <taxon>Viridiplantae</taxon>
        <taxon>Streptophyta</taxon>
        <taxon>Embryophyta</taxon>
        <taxon>Tracheophyta</taxon>
        <taxon>Spermatophyta</taxon>
        <taxon>Magnoliopsida</taxon>
        <taxon>eudicotyledons</taxon>
        <taxon>Gunneridae</taxon>
        <taxon>Pentapetalae</taxon>
        <taxon>asterids</taxon>
        <taxon>campanulids</taxon>
        <taxon>Asterales</taxon>
        <taxon>Asteraceae</taxon>
        <taxon>Asteroideae</taxon>
        <taxon>Anthemideae</taxon>
        <taxon>Anthemidinae</taxon>
        <taxon>Tanacetum</taxon>
    </lineage>
</organism>
<keyword evidence="1" id="KW-0234">DNA repair</keyword>
<keyword evidence="1" id="KW-0378">Hydrolase</keyword>
<dbReference type="SUPFAM" id="SSF52540">
    <property type="entry name" value="P-loop containing nucleoside triphosphate hydrolases"/>
    <property type="match status" value="1"/>
</dbReference>
<dbReference type="Pfam" id="PF05970">
    <property type="entry name" value="PIF1"/>
    <property type="match status" value="1"/>
</dbReference>
<dbReference type="PANTHER" id="PTHR10492:SF90">
    <property type="entry name" value="ATP-DEPENDENT DNA HELICASE"/>
    <property type="match status" value="1"/>
</dbReference>
<keyword evidence="1" id="KW-0227">DNA damage</keyword>